<dbReference type="EMBL" id="QLYX01000009">
    <property type="protein sequence ID" value="RAY13347.1"/>
    <property type="molecule type" value="Genomic_DNA"/>
</dbReference>
<evidence type="ECO:0008006" key="4">
    <source>
        <dbReference type="Google" id="ProtNLM"/>
    </source>
</evidence>
<keyword evidence="3" id="KW-1185">Reference proteome</keyword>
<dbReference type="AlphaFoldDB" id="A0A365H2M3"/>
<comment type="caution">
    <text evidence="2">The sequence shown here is derived from an EMBL/GenBank/DDBJ whole genome shotgun (WGS) entry which is preliminary data.</text>
</comment>
<sequence length="200" mass="21825">MSMRPLTIGTIVEGQGEVQALPVVLRRIAARCVPETWLDLPRPYRAGRGSLLKAGGIEAAVTVVAEANRVDGVLVVIDADDDCPATLGPGLLRRAQECRPDKQHAVVLANREFEAWFLAAAPSLGGVRGLAEHLDLPAEPERPRDCKGWLTSRRTDGQSYKPTADQAALADRFDLDMARAHSPSFDKFYRDVERLLTKSG</sequence>
<name>A0A365H2M3_9ACTN</name>
<reference evidence="2 3" key="1">
    <citation type="submission" date="2018-06" db="EMBL/GenBank/DDBJ databases">
        <title>Actinomadura craniellae sp. nov. isolated from marine sponge Craniella sp.</title>
        <authorList>
            <person name="Li L."/>
            <person name="Xu Q.H."/>
            <person name="Lin H.W."/>
            <person name="Lu Y.H."/>
        </authorList>
    </citation>
    <scope>NUCLEOTIDE SEQUENCE [LARGE SCALE GENOMIC DNA]</scope>
    <source>
        <strain evidence="2 3">LHW63021</strain>
    </source>
</reference>
<dbReference type="Pfam" id="PF14103">
    <property type="entry name" value="DUF4276"/>
    <property type="match status" value="1"/>
</dbReference>
<accession>A0A365H2M3</accession>
<proteinExistence type="predicted"/>
<dbReference type="Proteomes" id="UP000251891">
    <property type="component" value="Unassembled WGS sequence"/>
</dbReference>
<dbReference type="InterPro" id="IPR025455">
    <property type="entry name" value="DUF4276"/>
</dbReference>
<organism evidence="2 3">
    <name type="scientific">Actinomadura craniellae</name>
    <dbReference type="NCBI Taxonomy" id="2231787"/>
    <lineage>
        <taxon>Bacteria</taxon>
        <taxon>Bacillati</taxon>
        <taxon>Actinomycetota</taxon>
        <taxon>Actinomycetes</taxon>
        <taxon>Streptosporangiales</taxon>
        <taxon>Thermomonosporaceae</taxon>
        <taxon>Actinomadura</taxon>
    </lineage>
</organism>
<evidence type="ECO:0000313" key="3">
    <source>
        <dbReference type="Proteomes" id="UP000251891"/>
    </source>
</evidence>
<evidence type="ECO:0000256" key="1">
    <source>
        <dbReference type="SAM" id="MobiDB-lite"/>
    </source>
</evidence>
<feature type="region of interest" description="Disordered" evidence="1">
    <location>
        <begin position="139"/>
        <end position="163"/>
    </location>
</feature>
<evidence type="ECO:0000313" key="2">
    <source>
        <dbReference type="EMBL" id="RAY13347.1"/>
    </source>
</evidence>
<protein>
    <recommendedName>
        <fullName evidence="4">DUF4276 family protein</fullName>
    </recommendedName>
</protein>
<gene>
    <name evidence="2" type="ORF">DPM19_19930</name>
</gene>
<dbReference type="OrthoDB" id="1491662at2"/>